<reference evidence="9 10" key="1">
    <citation type="submission" date="2024-06" db="EMBL/GenBank/DDBJ databases">
        <title>The Natural Products Discovery Center: Release of the First 8490 Sequenced Strains for Exploring Actinobacteria Biosynthetic Diversity.</title>
        <authorList>
            <person name="Kalkreuter E."/>
            <person name="Kautsar S.A."/>
            <person name="Yang D."/>
            <person name="Bader C.D."/>
            <person name="Teijaro C.N."/>
            <person name="Fluegel L."/>
            <person name="Davis C.M."/>
            <person name="Simpson J.R."/>
            <person name="Lauterbach L."/>
            <person name="Steele A.D."/>
            <person name="Gui C."/>
            <person name="Meng S."/>
            <person name="Li G."/>
            <person name="Viehrig K."/>
            <person name="Ye F."/>
            <person name="Su P."/>
            <person name="Kiefer A.F."/>
            <person name="Nichols A."/>
            <person name="Cepeda A.J."/>
            <person name="Yan W."/>
            <person name="Fan B."/>
            <person name="Jiang Y."/>
            <person name="Adhikari A."/>
            <person name="Zheng C.-J."/>
            <person name="Schuster L."/>
            <person name="Cowan T.M."/>
            <person name="Smanski M.J."/>
            <person name="Chevrette M.G."/>
            <person name="De Carvalho L.P.S."/>
            <person name="Shen B."/>
        </authorList>
    </citation>
    <scope>NUCLEOTIDE SEQUENCE [LARGE SCALE GENOMIC DNA]</scope>
    <source>
        <strain evidence="9 10">NPDC000634</strain>
    </source>
</reference>
<sequence>MNHRLTPELEELRRTVEGFAHDVVAPKIGDFYERHEFPYEIVREMGRMGLFGLPFPEEYGGMGGDYLALGIALEELARVDSSVAITLEAGVSLGAMPIHLFGTEEQKRTWLPRLCAGEILGAFGLTEPDGGSDAGATRTTARLDPDTNEWVINGTKCFITNSGTDITGLVTVTAVTDRKPDGKPVISAIIVPSGTPGFTVAPAYSKVGWNASDTRELSFSDVRVPAENLLGQEGRGYAQFLRILDEGRIAIAALATGLAQGCVDESVKYAKERQAFGRPIGANQAIQFKIADMEMKAHTSRLAWRDAAYRLVAGEPFKKEAALAKLYSSTIAVDNARDATQIHGGYGFMNEYPVARMWRDSKILEIGEGTSEVQRMLIARELGLTS</sequence>
<name>A0ABV1W3K4_9ACTN</name>
<dbReference type="Pfam" id="PF02771">
    <property type="entry name" value="Acyl-CoA_dh_N"/>
    <property type="match status" value="1"/>
</dbReference>
<dbReference type="PROSITE" id="PS00073">
    <property type="entry name" value="ACYL_COA_DH_2"/>
    <property type="match status" value="1"/>
</dbReference>
<dbReference type="InterPro" id="IPR046373">
    <property type="entry name" value="Acyl-CoA_Oxase/DH_mid-dom_sf"/>
</dbReference>
<dbReference type="InterPro" id="IPR006091">
    <property type="entry name" value="Acyl-CoA_Oxase/DH_mid-dom"/>
</dbReference>
<evidence type="ECO:0000256" key="1">
    <source>
        <dbReference type="ARBA" id="ARBA00001974"/>
    </source>
</evidence>
<evidence type="ECO:0000313" key="10">
    <source>
        <dbReference type="Proteomes" id="UP001458415"/>
    </source>
</evidence>
<keyword evidence="10" id="KW-1185">Reference proteome</keyword>
<dbReference type="PIRSF" id="PIRSF016578">
    <property type="entry name" value="HsaA"/>
    <property type="match status" value="1"/>
</dbReference>
<evidence type="ECO:0000259" key="8">
    <source>
        <dbReference type="Pfam" id="PF02771"/>
    </source>
</evidence>
<dbReference type="Proteomes" id="UP001458415">
    <property type="component" value="Unassembled WGS sequence"/>
</dbReference>
<feature type="domain" description="Acyl-CoA dehydrogenase/oxidase N-terminal" evidence="8">
    <location>
        <begin position="6"/>
        <end position="118"/>
    </location>
</feature>
<dbReference type="EMBL" id="JBEPCU010000274">
    <property type="protein sequence ID" value="MER6978767.1"/>
    <property type="molecule type" value="Genomic_DNA"/>
</dbReference>
<feature type="domain" description="Acyl-CoA oxidase/dehydrogenase middle" evidence="7">
    <location>
        <begin position="122"/>
        <end position="222"/>
    </location>
</feature>
<keyword evidence="3 5" id="KW-0285">Flavoprotein</keyword>
<comment type="similarity">
    <text evidence="2 5">Belongs to the acyl-CoA dehydrogenase family.</text>
</comment>
<evidence type="ECO:0000259" key="7">
    <source>
        <dbReference type="Pfam" id="PF02770"/>
    </source>
</evidence>
<dbReference type="InterPro" id="IPR036250">
    <property type="entry name" value="AcylCo_DH-like_C"/>
</dbReference>
<organism evidence="9 10">
    <name type="scientific">Streptomyces carpinensis</name>
    <dbReference type="NCBI Taxonomy" id="66369"/>
    <lineage>
        <taxon>Bacteria</taxon>
        <taxon>Bacillati</taxon>
        <taxon>Actinomycetota</taxon>
        <taxon>Actinomycetes</taxon>
        <taxon>Kitasatosporales</taxon>
        <taxon>Streptomycetaceae</taxon>
        <taxon>Streptomyces</taxon>
    </lineage>
</organism>
<dbReference type="InterPro" id="IPR009075">
    <property type="entry name" value="AcylCo_DH/oxidase_C"/>
</dbReference>
<dbReference type="Pfam" id="PF00441">
    <property type="entry name" value="Acyl-CoA_dh_1"/>
    <property type="match status" value="1"/>
</dbReference>
<dbReference type="InterPro" id="IPR037069">
    <property type="entry name" value="AcylCoA_DH/ox_N_sf"/>
</dbReference>
<feature type="domain" description="Acyl-CoA dehydrogenase/oxidase C-terminal" evidence="6">
    <location>
        <begin position="234"/>
        <end position="382"/>
    </location>
</feature>
<dbReference type="SUPFAM" id="SSF56645">
    <property type="entry name" value="Acyl-CoA dehydrogenase NM domain-like"/>
    <property type="match status" value="1"/>
</dbReference>
<protein>
    <submittedName>
        <fullName evidence="9">Acyl-CoA dehydrogenase family protein</fullName>
    </submittedName>
</protein>
<comment type="cofactor">
    <cofactor evidence="1 5">
        <name>FAD</name>
        <dbReference type="ChEBI" id="CHEBI:57692"/>
    </cofactor>
</comment>
<evidence type="ECO:0000256" key="2">
    <source>
        <dbReference type="ARBA" id="ARBA00009347"/>
    </source>
</evidence>
<accession>A0ABV1W3K4</accession>
<dbReference type="Gene3D" id="2.40.110.10">
    <property type="entry name" value="Butyryl-CoA Dehydrogenase, subunit A, domain 2"/>
    <property type="match status" value="1"/>
</dbReference>
<dbReference type="Pfam" id="PF02770">
    <property type="entry name" value="Acyl-CoA_dh_M"/>
    <property type="match status" value="1"/>
</dbReference>
<evidence type="ECO:0000259" key="6">
    <source>
        <dbReference type="Pfam" id="PF00441"/>
    </source>
</evidence>
<evidence type="ECO:0000313" key="9">
    <source>
        <dbReference type="EMBL" id="MER6978767.1"/>
    </source>
</evidence>
<dbReference type="InterPro" id="IPR009100">
    <property type="entry name" value="AcylCoA_DH/oxidase_NM_dom_sf"/>
</dbReference>
<keyword evidence="4 5" id="KW-0274">FAD</keyword>
<evidence type="ECO:0000256" key="5">
    <source>
        <dbReference type="RuleBase" id="RU362125"/>
    </source>
</evidence>
<comment type="caution">
    <text evidence="9">The sequence shown here is derived from an EMBL/GenBank/DDBJ whole genome shotgun (WGS) entry which is preliminary data.</text>
</comment>
<dbReference type="InterPro" id="IPR013786">
    <property type="entry name" value="AcylCoA_DH/ox_N"/>
</dbReference>
<dbReference type="PANTHER" id="PTHR43884">
    <property type="entry name" value="ACYL-COA DEHYDROGENASE"/>
    <property type="match status" value="1"/>
</dbReference>
<dbReference type="PROSITE" id="PS00072">
    <property type="entry name" value="ACYL_COA_DH_1"/>
    <property type="match status" value="1"/>
</dbReference>
<dbReference type="Gene3D" id="1.20.140.10">
    <property type="entry name" value="Butyryl-CoA Dehydrogenase, subunit A, domain 3"/>
    <property type="match status" value="1"/>
</dbReference>
<keyword evidence="5" id="KW-0560">Oxidoreductase</keyword>
<dbReference type="InterPro" id="IPR006089">
    <property type="entry name" value="Acyl-CoA_DH_CS"/>
</dbReference>
<gene>
    <name evidence="9" type="ORF">ABT317_17620</name>
</gene>
<dbReference type="PANTHER" id="PTHR43884:SF12">
    <property type="entry name" value="ISOVALERYL-COA DEHYDROGENASE, MITOCHONDRIAL-RELATED"/>
    <property type="match status" value="1"/>
</dbReference>
<evidence type="ECO:0000256" key="4">
    <source>
        <dbReference type="ARBA" id="ARBA00022827"/>
    </source>
</evidence>
<dbReference type="RefSeq" id="WP_086729193.1">
    <property type="nucleotide sequence ID" value="NZ_MUBM01000288.1"/>
</dbReference>
<evidence type="ECO:0000256" key="3">
    <source>
        <dbReference type="ARBA" id="ARBA00022630"/>
    </source>
</evidence>
<dbReference type="SUPFAM" id="SSF47203">
    <property type="entry name" value="Acyl-CoA dehydrogenase C-terminal domain-like"/>
    <property type="match status" value="1"/>
</dbReference>
<proteinExistence type="inferred from homology"/>
<dbReference type="Gene3D" id="1.10.540.10">
    <property type="entry name" value="Acyl-CoA dehydrogenase/oxidase, N-terminal domain"/>
    <property type="match status" value="1"/>
</dbReference>